<gene>
    <name evidence="1" type="ORF">HPB50_013811</name>
</gene>
<sequence length="118" mass="13464">MDVCEKFEEEDVCNELAGKIAVCEEMEGKLDVSGKFVRKKDKWDEPLEDSMGSNNFEASGTCSRIRRRKEKMKAREYQFLEKHAVRPMIAASDELSLEMAPLVRSVQQGISETCDSRP</sequence>
<keyword evidence="2" id="KW-1185">Reference proteome</keyword>
<reference evidence="1" key="1">
    <citation type="submission" date="2020-05" db="EMBL/GenBank/DDBJ databases">
        <title>Large-scale comparative analyses of tick genomes elucidate their genetic diversity and vector capacities.</title>
        <authorList>
            <person name="Jia N."/>
            <person name="Wang J."/>
            <person name="Shi W."/>
            <person name="Du L."/>
            <person name="Sun Y."/>
            <person name="Zhan W."/>
            <person name="Jiang J."/>
            <person name="Wang Q."/>
            <person name="Zhang B."/>
            <person name="Ji P."/>
            <person name="Sakyi L.B."/>
            <person name="Cui X."/>
            <person name="Yuan T."/>
            <person name="Jiang B."/>
            <person name="Yang W."/>
            <person name="Lam T.T.-Y."/>
            <person name="Chang Q."/>
            <person name="Ding S."/>
            <person name="Wang X."/>
            <person name="Zhu J."/>
            <person name="Ruan X."/>
            <person name="Zhao L."/>
            <person name="Wei J."/>
            <person name="Que T."/>
            <person name="Du C."/>
            <person name="Cheng J."/>
            <person name="Dai P."/>
            <person name="Han X."/>
            <person name="Huang E."/>
            <person name="Gao Y."/>
            <person name="Liu J."/>
            <person name="Shao H."/>
            <person name="Ye R."/>
            <person name="Li L."/>
            <person name="Wei W."/>
            <person name="Wang X."/>
            <person name="Wang C."/>
            <person name="Yang T."/>
            <person name="Huo Q."/>
            <person name="Li W."/>
            <person name="Guo W."/>
            <person name="Chen H."/>
            <person name="Zhou L."/>
            <person name="Ni X."/>
            <person name="Tian J."/>
            <person name="Zhou Y."/>
            <person name="Sheng Y."/>
            <person name="Liu T."/>
            <person name="Pan Y."/>
            <person name="Xia L."/>
            <person name="Li J."/>
            <person name="Zhao F."/>
            <person name="Cao W."/>
        </authorList>
    </citation>
    <scope>NUCLEOTIDE SEQUENCE</scope>
    <source>
        <strain evidence="1">Hyas-2018</strain>
    </source>
</reference>
<dbReference type="EMBL" id="CM023491">
    <property type="protein sequence ID" value="KAH6941112.1"/>
    <property type="molecule type" value="Genomic_DNA"/>
</dbReference>
<dbReference type="Proteomes" id="UP000821845">
    <property type="component" value="Chromosome 11"/>
</dbReference>
<accession>A0ACB7T496</accession>
<evidence type="ECO:0000313" key="1">
    <source>
        <dbReference type="EMBL" id="KAH6941112.1"/>
    </source>
</evidence>
<protein>
    <submittedName>
        <fullName evidence="1">Uncharacterized protein</fullName>
    </submittedName>
</protein>
<proteinExistence type="predicted"/>
<comment type="caution">
    <text evidence="1">The sequence shown here is derived from an EMBL/GenBank/DDBJ whole genome shotgun (WGS) entry which is preliminary data.</text>
</comment>
<name>A0ACB7T496_HYAAI</name>
<organism evidence="1 2">
    <name type="scientific">Hyalomma asiaticum</name>
    <name type="common">Tick</name>
    <dbReference type="NCBI Taxonomy" id="266040"/>
    <lineage>
        <taxon>Eukaryota</taxon>
        <taxon>Metazoa</taxon>
        <taxon>Ecdysozoa</taxon>
        <taxon>Arthropoda</taxon>
        <taxon>Chelicerata</taxon>
        <taxon>Arachnida</taxon>
        <taxon>Acari</taxon>
        <taxon>Parasitiformes</taxon>
        <taxon>Ixodida</taxon>
        <taxon>Ixodoidea</taxon>
        <taxon>Ixodidae</taxon>
        <taxon>Hyalomminae</taxon>
        <taxon>Hyalomma</taxon>
    </lineage>
</organism>
<evidence type="ECO:0000313" key="2">
    <source>
        <dbReference type="Proteomes" id="UP000821845"/>
    </source>
</evidence>